<reference evidence="2" key="1">
    <citation type="submission" date="2020-11" db="EMBL/GenBank/DDBJ databases">
        <title>Halonatronomonas betainensis gen. nov., sp. nov. a novel haloalkaliphilic representative of the family Halanaerobiacae capable of betaine degradation.</title>
        <authorList>
            <person name="Boltyanskaya Y."/>
            <person name="Kevbrin V."/>
            <person name="Detkova E."/>
            <person name="Grouzdev D.S."/>
            <person name="Koziaeva V."/>
            <person name="Zhilina T."/>
        </authorList>
    </citation>
    <scope>NUCLEOTIDE SEQUENCE</scope>
    <source>
        <strain evidence="2">Z-7014</strain>
    </source>
</reference>
<feature type="chain" id="PRO_5037004491" description="Outer membrane lipoprotein-sorting protein" evidence="1">
    <location>
        <begin position="28"/>
        <end position="223"/>
    </location>
</feature>
<dbReference type="Proteomes" id="UP000621436">
    <property type="component" value="Unassembled WGS sequence"/>
</dbReference>
<dbReference type="RefSeq" id="WP_270452438.1">
    <property type="nucleotide sequence ID" value="NZ_JADPIE010000001.1"/>
</dbReference>
<name>A0A931AT93_9FIRM</name>
<organism evidence="2 3">
    <name type="scientific">Halonatronomonas betaini</name>
    <dbReference type="NCBI Taxonomy" id="2778430"/>
    <lineage>
        <taxon>Bacteria</taxon>
        <taxon>Bacillati</taxon>
        <taxon>Bacillota</taxon>
        <taxon>Clostridia</taxon>
        <taxon>Halanaerobiales</taxon>
        <taxon>Halarsenatibacteraceae</taxon>
        <taxon>Halonatronomonas</taxon>
    </lineage>
</organism>
<gene>
    <name evidence="2" type="ORF">I0Q91_01620</name>
</gene>
<keyword evidence="3" id="KW-1185">Reference proteome</keyword>
<dbReference type="AlphaFoldDB" id="A0A931AT93"/>
<evidence type="ECO:0000313" key="3">
    <source>
        <dbReference type="Proteomes" id="UP000621436"/>
    </source>
</evidence>
<proteinExistence type="predicted"/>
<keyword evidence="1" id="KW-0732">Signal</keyword>
<comment type="caution">
    <text evidence="2">The sequence shown here is derived from an EMBL/GenBank/DDBJ whole genome shotgun (WGS) entry which is preliminary data.</text>
</comment>
<evidence type="ECO:0000256" key="1">
    <source>
        <dbReference type="SAM" id="SignalP"/>
    </source>
</evidence>
<protein>
    <recommendedName>
        <fullName evidence="4">Outer membrane lipoprotein-sorting protein</fullName>
    </recommendedName>
</protein>
<accession>A0A931AT93</accession>
<evidence type="ECO:0000313" key="2">
    <source>
        <dbReference type="EMBL" id="MBF8435766.1"/>
    </source>
</evidence>
<sequence length="223" mass="25621">MKKWKLKLSSLFIVLALVFTLGNTVQAATLDDLPLHLLETPTELSQLISSFSKLEYSMTMDEAGTVEEHTIEYEFLGVEEVNNVQADRGRIIPRGEMEEAAMNFWMADGEIVKLEMGGQEIPAEMAGMFANEMLDFVFLPFSFFNQADMDELEDENVRNIEIYTETIGDLELEVYEIELTNIDDFDSGFLRMAEYEGMLLLIGYDYYENGNEYNFTVNNIELR</sequence>
<dbReference type="EMBL" id="JADPIE010000001">
    <property type="protein sequence ID" value="MBF8435766.1"/>
    <property type="molecule type" value="Genomic_DNA"/>
</dbReference>
<evidence type="ECO:0008006" key="4">
    <source>
        <dbReference type="Google" id="ProtNLM"/>
    </source>
</evidence>
<feature type="signal peptide" evidence="1">
    <location>
        <begin position="1"/>
        <end position="27"/>
    </location>
</feature>